<dbReference type="InterPro" id="IPR016098">
    <property type="entry name" value="CAP/MinC_C"/>
</dbReference>
<dbReference type="Gene3D" id="2.160.20.70">
    <property type="match status" value="1"/>
</dbReference>
<dbReference type="AlphaFoldDB" id="A0AAV1HTH3"/>
<evidence type="ECO:0000256" key="5">
    <source>
        <dbReference type="ARBA" id="ARBA00022490"/>
    </source>
</evidence>
<feature type="region of interest" description="Disordered" evidence="7">
    <location>
        <begin position="617"/>
        <end position="638"/>
    </location>
</feature>
<feature type="compositionally biased region" description="Polar residues" evidence="7">
    <location>
        <begin position="153"/>
        <end position="166"/>
    </location>
</feature>
<keyword evidence="6" id="KW-0206">Cytoskeleton</keyword>
<keyword evidence="5" id="KW-0963">Cytoplasm</keyword>
<dbReference type="EMBL" id="CAUYUE010000001">
    <property type="protein sequence ID" value="CAK0735383.1"/>
    <property type="molecule type" value="Genomic_DNA"/>
</dbReference>
<dbReference type="SMART" id="SM00673">
    <property type="entry name" value="CARP"/>
    <property type="match status" value="2"/>
</dbReference>
<accession>A0AAV1HTH3</accession>
<name>A0AAV1HTH3_9CHLO</name>
<gene>
    <name evidence="9" type="ORF">CVIRNUC_000572</name>
</gene>
<comment type="caution">
    <text evidence="9">The sequence shown here is derived from an EMBL/GenBank/DDBJ whole genome shotgun (WGS) entry which is preliminary data.</text>
</comment>
<evidence type="ECO:0000256" key="1">
    <source>
        <dbReference type="ARBA" id="ARBA00004300"/>
    </source>
</evidence>
<evidence type="ECO:0000313" key="9">
    <source>
        <dbReference type="EMBL" id="CAK0735383.1"/>
    </source>
</evidence>
<organism evidence="9 10">
    <name type="scientific">Coccomyxa viridis</name>
    <dbReference type="NCBI Taxonomy" id="1274662"/>
    <lineage>
        <taxon>Eukaryota</taxon>
        <taxon>Viridiplantae</taxon>
        <taxon>Chlorophyta</taxon>
        <taxon>core chlorophytes</taxon>
        <taxon>Trebouxiophyceae</taxon>
        <taxon>Trebouxiophyceae incertae sedis</taxon>
        <taxon>Coccomyxaceae</taxon>
        <taxon>Coccomyxa</taxon>
    </lineage>
</organism>
<evidence type="ECO:0000259" key="8">
    <source>
        <dbReference type="PROSITE" id="PS51329"/>
    </source>
</evidence>
<dbReference type="InterPro" id="IPR012945">
    <property type="entry name" value="Tubulin-bd_cofactor_C_dom"/>
</dbReference>
<dbReference type="PANTHER" id="PTHR16052:SF0">
    <property type="entry name" value="TBCC DOMAIN-CONTAINING PROTEIN 1"/>
    <property type="match status" value="1"/>
</dbReference>
<keyword evidence="10" id="KW-1185">Reference proteome</keyword>
<evidence type="ECO:0000256" key="3">
    <source>
        <dbReference type="ARBA" id="ARBA00008848"/>
    </source>
</evidence>
<feature type="domain" description="C-CAP/cofactor C-like" evidence="8">
    <location>
        <begin position="302"/>
        <end position="447"/>
    </location>
</feature>
<evidence type="ECO:0000256" key="6">
    <source>
        <dbReference type="ARBA" id="ARBA00023212"/>
    </source>
</evidence>
<dbReference type="PANTHER" id="PTHR16052">
    <property type="entry name" value="TBCC DOMAIN-CONTAINING PROTEIN 1"/>
    <property type="match status" value="1"/>
</dbReference>
<feature type="compositionally biased region" description="Low complexity" evidence="7">
    <location>
        <begin position="124"/>
        <end position="152"/>
    </location>
</feature>
<dbReference type="PROSITE" id="PS51329">
    <property type="entry name" value="C_CAP_COFACTOR_C"/>
    <property type="match status" value="1"/>
</dbReference>
<dbReference type="Pfam" id="PF07986">
    <property type="entry name" value="TBCC"/>
    <property type="match status" value="1"/>
</dbReference>
<evidence type="ECO:0000256" key="7">
    <source>
        <dbReference type="SAM" id="MobiDB-lite"/>
    </source>
</evidence>
<dbReference type="InterPro" id="IPR006599">
    <property type="entry name" value="CARP_motif"/>
</dbReference>
<protein>
    <recommendedName>
        <fullName evidence="4">TBCC domain-containing protein 1</fullName>
    </recommendedName>
</protein>
<comment type="similarity">
    <text evidence="3">Belongs to the TBCC family.</text>
</comment>
<dbReference type="Proteomes" id="UP001314263">
    <property type="component" value="Unassembled WGS sequence"/>
</dbReference>
<evidence type="ECO:0000256" key="2">
    <source>
        <dbReference type="ARBA" id="ARBA00004647"/>
    </source>
</evidence>
<feature type="region of interest" description="Disordered" evidence="7">
    <location>
        <begin position="108"/>
        <end position="166"/>
    </location>
</feature>
<feature type="region of interest" description="Disordered" evidence="7">
    <location>
        <begin position="458"/>
        <end position="483"/>
    </location>
</feature>
<dbReference type="InterPro" id="IPR039589">
    <property type="entry name" value="TBCC1"/>
</dbReference>
<proteinExistence type="inferred from homology"/>
<reference evidence="9 10" key="1">
    <citation type="submission" date="2023-10" db="EMBL/GenBank/DDBJ databases">
        <authorList>
            <person name="Maclean D."/>
            <person name="Macfadyen A."/>
        </authorList>
    </citation>
    <scope>NUCLEOTIDE SEQUENCE [LARGE SCALE GENOMIC DNA]</scope>
</reference>
<sequence>MAASGWIDVDALTKTLNIPQAHAKILIDTIDAAAEIPEQFVRRSSASASASTVDIHAVALYLFAQLYIRQAQRADAMDVWPSSQPYATSAAVTSNAFAPAVPMLSEPSTHMNLGNSGSLGGFSAGLEPPGSPTRSNSSTSSPSRSTSGTMSPQMPSVSVHFQQQKSNHLVRKELQAHLSAHQQMLAGYTDYIKRHTHVLLQLVLNDPQSPEDNVHNGEISPEEFDRLSLLLRPPTDRRLEESSPMDTSPSPFIDTGEGLHTHVPLFKDSMDSSSVVLSALGEWLADSIFDEQEPADAMLSSPTKSHRQQELPPAGVVQGGSVDIQGVCKSTVVRGEDDFPIGVLRVTDCHDTVVYALAPLQYVKIAACSDCQIMVGAVSRVLKVERCERVQLVAAAVRLYIASCHDCVFYLGVNRAPLLLGDNRFLQMAPYNTQYERLAAHMASAGVMAEPNLWDHPVSLGREHRPATPDSDASVSAGGRLRAPSSLLPPDKLLPLMVPFKGGSGAMCGGAASGTGSRVSTDLGSFVGLGDSPAGSGMGSSGGGSLAPSPFRLPATYEEAKERKVAAVSDLRNAVKAASLDDAKKRELQGVIQSYFKDWLMTSGNMRQVYDLARMERDEASGDGHGPNGSSAGGMHMH</sequence>
<evidence type="ECO:0000313" key="10">
    <source>
        <dbReference type="Proteomes" id="UP001314263"/>
    </source>
</evidence>
<evidence type="ECO:0000256" key="4">
    <source>
        <dbReference type="ARBA" id="ARBA00017559"/>
    </source>
</evidence>
<comment type="subcellular location">
    <subcellularLocation>
        <location evidence="1">Cytoplasm</location>
        <location evidence="1">Cytoskeleton</location>
        <location evidence="1">Microtubule organizing center</location>
        <location evidence="1">Centrosome</location>
    </subcellularLocation>
    <subcellularLocation>
        <location evidence="2">Cytoplasm</location>
        <location evidence="2">Cytoskeleton</location>
        <location evidence="2">Spindle pole</location>
    </subcellularLocation>
</comment>
<dbReference type="InterPro" id="IPR017901">
    <property type="entry name" value="C-CAP_CF_C-like"/>
</dbReference>
<dbReference type="GO" id="GO:0000922">
    <property type="term" value="C:spindle pole"/>
    <property type="evidence" value="ECO:0007669"/>
    <property type="project" value="UniProtKB-SubCell"/>
</dbReference>